<dbReference type="InterPro" id="IPR052526">
    <property type="entry name" value="HTH-type_Bedaq_tolerance"/>
</dbReference>
<name>A0A1M7RB87_9ACTN</name>
<dbReference type="GO" id="GO:0003677">
    <property type="term" value="F:DNA binding"/>
    <property type="evidence" value="ECO:0007669"/>
    <property type="project" value="UniProtKB-KW"/>
</dbReference>
<dbReference type="PANTHER" id="PTHR39515">
    <property type="entry name" value="CONSERVED PROTEIN"/>
    <property type="match status" value="1"/>
</dbReference>
<dbReference type="RefSeq" id="WP_073260830.1">
    <property type="nucleotide sequence ID" value="NZ_FRCS01000009.1"/>
</dbReference>
<proteinExistence type="predicted"/>
<sequence length="145" mass="15788">MSGVEGSAVRAARDVQVAFSRLRRRWRDVSDIRGLTPSQASVLTVLGKDGPASASALAAKEGVRPQSMAATLAVLDTQGLIRRDPDPDDGRRQVVSLTGAGRAWHEGNRVAREEWLVQALHERLTEDERRTVIAAMALLERAARP</sequence>
<dbReference type="SUPFAM" id="SSF46785">
    <property type="entry name" value="Winged helix' DNA-binding domain"/>
    <property type="match status" value="1"/>
</dbReference>
<dbReference type="PROSITE" id="PS50995">
    <property type="entry name" value="HTH_MARR_2"/>
    <property type="match status" value="1"/>
</dbReference>
<dbReference type="InterPro" id="IPR036388">
    <property type="entry name" value="WH-like_DNA-bd_sf"/>
</dbReference>
<evidence type="ECO:0000313" key="2">
    <source>
        <dbReference type="EMBL" id="SHN43557.1"/>
    </source>
</evidence>
<gene>
    <name evidence="2" type="ORF">SAMN05443668_109228</name>
</gene>
<dbReference type="EMBL" id="FRCS01000009">
    <property type="protein sequence ID" value="SHN43557.1"/>
    <property type="molecule type" value="Genomic_DNA"/>
</dbReference>
<dbReference type="Pfam" id="PF12802">
    <property type="entry name" value="MarR_2"/>
    <property type="match status" value="1"/>
</dbReference>
<keyword evidence="3" id="KW-1185">Reference proteome</keyword>
<accession>A0A1M7RB87</accession>
<dbReference type="Gene3D" id="1.10.10.10">
    <property type="entry name" value="Winged helix-like DNA-binding domain superfamily/Winged helix DNA-binding domain"/>
    <property type="match status" value="1"/>
</dbReference>
<evidence type="ECO:0000313" key="3">
    <source>
        <dbReference type="Proteomes" id="UP000184440"/>
    </source>
</evidence>
<dbReference type="Proteomes" id="UP000184440">
    <property type="component" value="Unassembled WGS sequence"/>
</dbReference>
<keyword evidence="2" id="KW-0238">DNA-binding</keyword>
<dbReference type="OrthoDB" id="3215377at2"/>
<dbReference type="GO" id="GO:0003700">
    <property type="term" value="F:DNA-binding transcription factor activity"/>
    <property type="evidence" value="ECO:0007669"/>
    <property type="project" value="InterPro"/>
</dbReference>
<feature type="domain" description="HTH marR-type" evidence="1">
    <location>
        <begin position="8"/>
        <end position="141"/>
    </location>
</feature>
<dbReference type="STRING" id="134849.SAMN05443668_109228"/>
<dbReference type="InterPro" id="IPR000835">
    <property type="entry name" value="HTH_MarR-typ"/>
</dbReference>
<protein>
    <submittedName>
        <fullName evidence="2">DNA-binding transcriptional regulator, MarR family</fullName>
    </submittedName>
</protein>
<dbReference type="InterPro" id="IPR036390">
    <property type="entry name" value="WH_DNA-bd_sf"/>
</dbReference>
<dbReference type="AlphaFoldDB" id="A0A1M7RB87"/>
<dbReference type="PANTHER" id="PTHR39515:SF2">
    <property type="entry name" value="HTH-TYPE TRANSCRIPTIONAL REGULATOR RV0880"/>
    <property type="match status" value="1"/>
</dbReference>
<dbReference type="SMART" id="SM00347">
    <property type="entry name" value="HTH_MARR"/>
    <property type="match status" value="1"/>
</dbReference>
<organism evidence="2 3">
    <name type="scientific">Cryptosporangium aurantiacum</name>
    <dbReference type="NCBI Taxonomy" id="134849"/>
    <lineage>
        <taxon>Bacteria</taxon>
        <taxon>Bacillati</taxon>
        <taxon>Actinomycetota</taxon>
        <taxon>Actinomycetes</taxon>
        <taxon>Cryptosporangiales</taxon>
        <taxon>Cryptosporangiaceae</taxon>
        <taxon>Cryptosporangium</taxon>
    </lineage>
</organism>
<evidence type="ECO:0000259" key="1">
    <source>
        <dbReference type="PROSITE" id="PS50995"/>
    </source>
</evidence>
<reference evidence="2 3" key="1">
    <citation type="submission" date="2016-11" db="EMBL/GenBank/DDBJ databases">
        <authorList>
            <person name="Jaros S."/>
            <person name="Januszkiewicz K."/>
            <person name="Wedrychowicz H."/>
        </authorList>
    </citation>
    <scope>NUCLEOTIDE SEQUENCE [LARGE SCALE GENOMIC DNA]</scope>
    <source>
        <strain evidence="2 3">DSM 46144</strain>
    </source>
</reference>
<dbReference type="Gene3D" id="1.10.287.100">
    <property type="match status" value="1"/>
</dbReference>